<evidence type="ECO:0000313" key="10">
    <source>
        <dbReference type="EMBL" id="SDX30156.1"/>
    </source>
</evidence>
<evidence type="ECO:0000256" key="6">
    <source>
        <dbReference type="ARBA" id="ARBA00022592"/>
    </source>
</evidence>
<comment type="subunit">
    <text evidence="3 8">Homodimer.</text>
</comment>
<dbReference type="STRING" id="1058.SAMN05421783_12033"/>
<sequence length="222" mass="23913">MAESPLLVEKKRDALRQGLLALGEQVEVALRQSLDALRGHDLDLARRIVDGDQAINLRRRVLEQEALLALAAYQPAGADLRMVGAAMDMVAEAERIGDYAADVARILLLNADQVFPAPLTTLVTEIGEAAVAMFRDAMAAYGRNGGDAAMARAVAIRDDQVDALQRELIAAIVASIRSEPEVAACGVALSWMAHNYERVADRATNIAERVVYIATGQIPELN</sequence>
<dbReference type="PANTHER" id="PTHR42930">
    <property type="entry name" value="PHOSPHATE-SPECIFIC TRANSPORT SYSTEM ACCESSORY PROTEIN PHOU"/>
    <property type="match status" value="1"/>
</dbReference>
<dbReference type="GO" id="GO:0030643">
    <property type="term" value="P:intracellular phosphate ion homeostasis"/>
    <property type="evidence" value="ECO:0007669"/>
    <property type="project" value="InterPro"/>
</dbReference>
<accession>A0A1H3AKF1</accession>
<keyword evidence="11" id="KW-1185">Reference proteome</keyword>
<dbReference type="InterPro" id="IPR028366">
    <property type="entry name" value="PhoU"/>
</dbReference>
<organism evidence="10 11">
    <name type="scientific">Thiocapsa roseopersicina</name>
    <dbReference type="NCBI Taxonomy" id="1058"/>
    <lineage>
        <taxon>Bacteria</taxon>
        <taxon>Pseudomonadati</taxon>
        <taxon>Pseudomonadota</taxon>
        <taxon>Gammaproteobacteria</taxon>
        <taxon>Chromatiales</taxon>
        <taxon>Chromatiaceae</taxon>
        <taxon>Thiocapsa</taxon>
    </lineage>
</organism>
<proteinExistence type="inferred from homology"/>
<dbReference type="OrthoDB" id="9814256at2"/>
<comment type="subcellular location">
    <subcellularLocation>
        <location evidence="1 8">Cytoplasm</location>
    </subcellularLocation>
</comment>
<dbReference type="Pfam" id="PF01895">
    <property type="entry name" value="PhoU"/>
    <property type="match status" value="2"/>
</dbReference>
<evidence type="ECO:0000256" key="5">
    <source>
        <dbReference type="ARBA" id="ARBA00022490"/>
    </source>
</evidence>
<evidence type="ECO:0000256" key="8">
    <source>
        <dbReference type="PIRNR" id="PIRNR003107"/>
    </source>
</evidence>
<dbReference type="AlphaFoldDB" id="A0A1H3AKF1"/>
<dbReference type="RefSeq" id="WP_093035548.1">
    <property type="nucleotide sequence ID" value="NZ_FNNZ01000020.1"/>
</dbReference>
<comment type="similarity">
    <text evidence="2 8">Belongs to the PhoU family.</text>
</comment>
<evidence type="ECO:0000256" key="7">
    <source>
        <dbReference type="ARBA" id="ARBA00056181"/>
    </source>
</evidence>
<dbReference type="GO" id="GO:0045936">
    <property type="term" value="P:negative regulation of phosphate metabolic process"/>
    <property type="evidence" value="ECO:0007669"/>
    <property type="project" value="InterPro"/>
</dbReference>
<dbReference type="PANTHER" id="PTHR42930:SF3">
    <property type="entry name" value="PHOSPHATE-SPECIFIC TRANSPORT SYSTEM ACCESSORY PROTEIN PHOU"/>
    <property type="match status" value="1"/>
</dbReference>
<keyword evidence="4 8" id="KW-0813">Transport</keyword>
<dbReference type="FunFam" id="1.20.58.220:FF:000004">
    <property type="entry name" value="Phosphate-specific transport system accessory protein PhoU"/>
    <property type="match status" value="1"/>
</dbReference>
<reference evidence="11" key="1">
    <citation type="submission" date="2016-10" db="EMBL/GenBank/DDBJ databases">
        <authorList>
            <person name="Varghese N."/>
            <person name="Submissions S."/>
        </authorList>
    </citation>
    <scope>NUCLEOTIDE SEQUENCE [LARGE SCALE GENOMIC DNA]</scope>
    <source>
        <strain evidence="11">DSM 217</strain>
    </source>
</reference>
<dbReference type="InterPro" id="IPR026022">
    <property type="entry name" value="PhoU_dom"/>
</dbReference>
<protein>
    <recommendedName>
        <fullName evidence="8">Phosphate-specific transport system accessory protein PhoU</fullName>
    </recommendedName>
</protein>
<comment type="function">
    <text evidence="7 8">Plays a role in the regulation of phosphate uptake.</text>
</comment>
<dbReference type="GO" id="GO:0005737">
    <property type="term" value="C:cytoplasm"/>
    <property type="evidence" value="ECO:0007669"/>
    <property type="project" value="UniProtKB-SubCell"/>
</dbReference>
<evidence type="ECO:0000313" key="11">
    <source>
        <dbReference type="Proteomes" id="UP000198816"/>
    </source>
</evidence>
<keyword evidence="6 8" id="KW-0592">Phosphate transport</keyword>
<dbReference type="NCBIfam" id="TIGR02135">
    <property type="entry name" value="phoU_full"/>
    <property type="match status" value="1"/>
</dbReference>
<evidence type="ECO:0000256" key="3">
    <source>
        <dbReference type="ARBA" id="ARBA00011738"/>
    </source>
</evidence>
<evidence type="ECO:0000256" key="1">
    <source>
        <dbReference type="ARBA" id="ARBA00004496"/>
    </source>
</evidence>
<dbReference type="EMBL" id="FNNZ01000020">
    <property type="protein sequence ID" value="SDX30156.1"/>
    <property type="molecule type" value="Genomic_DNA"/>
</dbReference>
<evidence type="ECO:0000256" key="2">
    <source>
        <dbReference type="ARBA" id="ARBA00008107"/>
    </source>
</evidence>
<evidence type="ECO:0000256" key="4">
    <source>
        <dbReference type="ARBA" id="ARBA00022448"/>
    </source>
</evidence>
<dbReference type="Proteomes" id="UP000198816">
    <property type="component" value="Unassembled WGS sequence"/>
</dbReference>
<feature type="domain" description="PhoU" evidence="9">
    <location>
        <begin position="124"/>
        <end position="210"/>
    </location>
</feature>
<name>A0A1H3AKF1_THIRO</name>
<dbReference type="PIRSF" id="PIRSF003107">
    <property type="entry name" value="PhoU"/>
    <property type="match status" value="1"/>
</dbReference>
<dbReference type="Gene3D" id="1.20.58.220">
    <property type="entry name" value="Phosphate transport system protein phou homolog 2, domain 2"/>
    <property type="match status" value="1"/>
</dbReference>
<dbReference type="GO" id="GO:0006817">
    <property type="term" value="P:phosphate ion transport"/>
    <property type="evidence" value="ECO:0007669"/>
    <property type="project" value="UniProtKB-KW"/>
</dbReference>
<evidence type="ECO:0000259" key="9">
    <source>
        <dbReference type="Pfam" id="PF01895"/>
    </source>
</evidence>
<dbReference type="SUPFAM" id="SSF109755">
    <property type="entry name" value="PhoU-like"/>
    <property type="match status" value="1"/>
</dbReference>
<keyword evidence="5 8" id="KW-0963">Cytoplasm</keyword>
<feature type="domain" description="PhoU" evidence="9">
    <location>
        <begin position="21"/>
        <end position="106"/>
    </location>
</feature>
<dbReference type="InterPro" id="IPR038078">
    <property type="entry name" value="PhoU-like_sf"/>
</dbReference>
<gene>
    <name evidence="10" type="ORF">SAMN05421783_12033</name>
</gene>